<protein>
    <submittedName>
        <fullName evidence="2">Uncharacterized protein</fullName>
    </submittedName>
</protein>
<feature type="transmembrane region" description="Helical" evidence="1">
    <location>
        <begin position="39"/>
        <end position="58"/>
    </location>
</feature>
<reference evidence="2" key="1">
    <citation type="submission" date="2013-04" db="EMBL/GenBank/DDBJ databases">
        <authorList>
            <person name="Harkins D.M."/>
            <person name="Durkin A.S."/>
            <person name="Selengut J.D."/>
            <person name="Sanka R."/>
            <person name="DePew J."/>
            <person name="Purushe J."/>
            <person name="Ahmed A."/>
            <person name="van der Linden H."/>
            <person name="Goris M.G.A."/>
            <person name="Hartskeerl R.A."/>
            <person name="Vinetz J.M."/>
            <person name="Sutton G.G."/>
            <person name="Nelson W.C."/>
            <person name="Fouts D.E."/>
        </authorList>
    </citation>
    <scope>NUCLEOTIDE SEQUENCE [LARGE SCALE GENOMIC DNA]</scope>
    <source>
        <strain evidence="2">BUT 6</strain>
    </source>
</reference>
<sequence>MSPPEKILVVSGILNLAYGSLFGFPYAVARKTKEFPSRYLQAAHIGPLMQAAILLGLAASFQHIGLSTVLAFWGAGLLAASSLFLALKDTANWLQGIKDEFRENPMIGKALGAIGVMANLGGVGIVLFGLLSL</sequence>
<keyword evidence="1" id="KW-0812">Transmembrane</keyword>
<proteinExistence type="predicted"/>
<keyword evidence="3" id="KW-1185">Reference proteome</keyword>
<dbReference type="AlphaFoldDB" id="S3W517"/>
<gene>
    <name evidence="2" type="ORF">LEP1GSC058_2039</name>
</gene>
<feature type="transmembrane region" description="Helical" evidence="1">
    <location>
        <begin position="64"/>
        <end position="87"/>
    </location>
</feature>
<accession>S3W517</accession>
<dbReference type="OrthoDB" id="343253at2"/>
<name>S3W517_9LEPT</name>
<dbReference type="Proteomes" id="UP000014540">
    <property type="component" value="Unassembled WGS sequence"/>
</dbReference>
<dbReference type="RefSeq" id="WP_016548438.1">
    <property type="nucleotide sequence ID" value="NZ_AKWZ02000003.1"/>
</dbReference>
<organism evidence="2 3">
    <name type="scientific">Leptospira fainei serovar Hurstbridge str. BUT 6</name>
    <dbReference type="NCBI Taxonomy" id="1193011"/>
    <lineage>
        <taxon>Bacteria</taxon>
        <taxon>Pseudomonadati</taxon>
        <taxon>Spirochaetota</taxon>
        <taxon>Spirochaetia</taxon>
        <taxon>Leptospirales</taxon>
        <taxon>Leptospiraceae</taxon>
        <taxon>Leptospira</taxon>
    </lineage>
</organism>
<keyword evidence="1" id="KW-0472">Membrane</keyword>
<dbReference type="EMBL" id="AKWZ02000003">
    <property type="protein sequence ID" value="EPG75347.1"/>
    <property type="molecule type" value="Genomic_DNA"/>
</dbReference>
<keyword evidence="1" id="KW-1133">Transmembrane helix</keyword>
<dbReference type="STRING" id="1193011.LEP1GSC058_2039"/>
<comment type="caution">
    <text evidence="2">The sequence shown here is derived from an EMBL/GenBank/DDBJ whole genome shotgun (WGS) entry which is preliminary data.</text>
</comment>
<feature type="transmembrane region" description="Helical" evidence="1">
    <location>
        <begin position="6"/>
        <end position="27"/>
    </location>
</feature>
<evidence type="ECO:0000313" key="3">
    <source>
        <dbReference type="Proteomes" id="UP000014540"/>
    </source>
</evidence>
<feature type="transmembrane region" description="Helical" evidence="1">
    <location>
        <begin position="107"/>
        <end position="131"/>
    </location>
</feature>
<evidence type="ECO:0000313" key="2">
    <source>
        <dbReference type="EMBL" id="EPG75347.1"/>
    </source>
</evidence>
<evidence type="ECO:0000256" key="1">
    <source>
        <dbReference type="SAM" id="Phobius"/>
    </source>
</evidence>